<dbReference type="AlphaFoldDB" id="A0AAN6MDN6"/>
<name>A0AAN6MDN6_9PEZI</name>
<comment type="caution">
    <text evidence="1">The sequence shown here is derived from an EMBL/GenBank/DDBJ whole genome shotgun (WGS) entry which is preliminary data.</text>
</comment>
<reference evidence="1" key="1">
    <citation type="journal article" date="2023" name="Mol. Phylogenet. Evol.">
        <title>Genome-scale phylogeny and comparative genomics of the fungal order Sordariales.</title>
        <authorList>
            <person name="Hensen N."/>
            <person name="Bonometti L."/>
            <person name="Westerberg I."/>
            <person name="Brannstrom I.O."/>
            <person name="Guillou S."/>
            <person name="Cros-Aarteil S."/>
            <person name="Calhoun S."/>
            <person name="Haridas S."/>
            <person name="Kuo A."/>
            <person name="Mondo S."/>
            <person name="Pangilinan J."/>
            <person name="Riley R."/>
            <person name="LaButti K."/>
            <person name="Andreopoulos B."/>
            <person name="Lipzen A."/>
            <person name="Chen C."/>
            <person name="Yan M."/>
            <person name="Daum C."/>
            <person name="Ng V."/>
            <person name="Clum A."/>
            <person name="Steindorff A."/>
            <person name="Ohm R.A."/>
            <person name="Martin F."/>
            <person name="Silar P."/>
            <person name="Natvig D.O."/>
            <person name="Lalanne C."/>
            <person name="Gautier V."/>
            <person name="Ament-Velasquez S.L."/>
            <person name="Kruys A."/>
            <person name="Hutchinson M.I."/>
            <person name="Powell A.J."/>
            <person name="Barry K."/>
            <person name="Miller A.N."/>
            <person name="Grigoriev I.V."/>
            <person name="Debuchy R."/>
            <person name="Gladieux P."/>
            <person name="Hiltunen Thoren M."/>
            <person name="Johannesson H."/>
        </authorList>
    </citation>
    <scope>NUCLEOTIDE SEQUENCE</scope>
    <source>
        <strain evidence="1">CBS 103.79</strain>
    </source>
</reference>
<reference evidence="1" key="2">
    <citation type="submission" date="2023-05" db="EMBL/GenBank/DDBJ databases">
        <authorList>
            <consortium name="Lawrence Berkeley National Laboratory"/>
            <person name="Steindorff A."/>
            <person name="Hensen N."/>
            <person name="Bonometti L."/>
            <person name="Westerberg I."/>
            <person name="Brannstrom I.O."/>
            <person name="Guillou S."/>
            <person name="Cros-Aarteil S."/>
            <person name="Calhoun S."/>
            <person name="Haridas S."/>
            <person name="Kuo A."/>
            <person name="Mondo S."/>
            <person name="Pangilinan J."/>
            <person name="Riley R."/>
            <person name="Labutti K."/>
            <person name="Andreopoulos B."/>
            <person name="Lipzen A."/>
            <person name="Chen C."/>
            <person name="Yanf M."/>
            <person name="Daum C."/>
            <person name="Ng V."/>
            <person name="Clum A."/>
            <person name="Ohm R."/>
            <person name="Martin F."/>
            <person name="Silar P."/>
            <person name="Natvig D."/>
            <person name="Lalanne C."/>
            <person name="Gautier V."/>
            <person name="Ament-Velasquez S.L."/>
            <person name="Kruys A."/>
            <person name="Hutchinson M.I."/>
            <person name="Powell A.J."/>
            <person name="Barry K."/>
            <person name="Miller A.N."/>
            <person name="Grigoriev I.V."/>
            <person name="Debuchy R."/>
            <person name="Gladieux P."/>
            <person name="Thoren M.H."/>
            <person name="Johannesson H."/>
        </authorList>
    </citation>
    <scope>NUCLEOTIDE SEQUENCE</scope>
    <source>
        <strain evidence="1">CBS 103.79</strain>
    </source>
</reference>
<protein>
    <submittedName>
        <fullName evidence="1">Uncharacterized protein</fullName>
    </submittedName>
</protein>
<evidence type="ECO:0000313" key="2">
    <source>
        <dbReference type="Proteomes" id="UP001303889"/>
    </source>
</evidence>
<organism evidence="1 2">
    <name type="scientific">Staphylotrichum tortipilum</name>
    <dbReference type="NCBI Taxonomy" id="2831512"/>
    <lineage>
        <taxon>Eukaryota</taxon>
        <taxon>Fungi</taxon>
        <taxon>Dikarya</taxon>
        <taxon>Ascomycota</taxon>
        <taxon>Pezizomycotina</taxon>
        <taxon>Sordariomycetes</taxon>
        <taxon>Sordariomycetidae</taxon>
        <taxon>Sordariales</taxon>
        <taxon>Chaetomiaceae</taxon>
        <taxon>Staphylotrichum</taxon>
    </lineage>
</organism>
<dbReference type="EMBL" id="MU855865">
    <property type="protein sequence ID" value="KAK3898875.1"/>
    <property type="molecule type" value="Genomic_DNA"/>
</dbReference>
<sequence>MIVRDLKRALLLLVPLLALLLISASLWHSGPASLSSLLMGHDGVGRVVHPGAPMPSRPHRKPTLTANKTHMEIYSSSTPDGRYFDIRFGVDVFNPNMVPHPKFNNTWYVVGQLYGDWAGSKRKKDDLYESHEVGCIAQFLNGALMCINYINALPIAHTKGGLCKGDIAWFNFGAGPHDARVFMGPQSPFATYGSNSDYTCFSQWIQDFRHLSDWEYVLMTNTDFPTGTELKRPAPWSATEKNYFIFWDRDDEMHVHYDMWPHRGFSKLERDGAVGRNLANKTGKPDDRCLTKYMPNLPDEHESIHQATNSLKITLCNRADPKCEPHDGNTYIMTIIQHKTYYNYHGEYEPYVVLFQQRAPFELHAISKRPLWISGRQRGEGRRTDMMYVTSANWRDRGVNYHGYLDDVVMLGFGIEDKHSGGMDVLAADLVSEMGLCSEVEEEEEE</sequence>
<dbReference type="Proteomes" id="UP001303889">
    <property type="component" value="Unassembled WGS sequence"/>
</dbReference>
<accession>A0AAN6MDN6</accession>
<evidence type="ECO:0000313" key="1">
    <source>
        <dbReference type="EMBL" id="KAK3898875.1"/>
    </source>
</evidence>
<keyword evidence="2" id="KW-1185">Reference proteome</keyword>
<gene>
    <name evidence="1" type="ORF">C8A05DRAFT_18604</name>
</gene>
<proteinExistence type="predicted"/>